<dbReference type="CDD" id="cd05709">
    <property type="entry name" value="S2P-M50"/>
    <property type="match status" value="1"/>
</dbReference>
<comment type="caution">
    <text evidence="2">The sequence shown here is derived from an EMBL/GenBank/DDBJ whole genome shotgun (WGS) entry which is preliminary data.</text>
</comment>
<name>A0A2S6GES5_9PSEU</name>
<dbReference type="GO" id="GO:0006508">
    <property type="term" value="P:proteolysis"/>
    <property type="evidence" value="ECO:0007669"/>
    <property type="project" value="UniProtKB-KW"/>
</dbReference>
<evidence type="ECO:0000313" key="2">
    <source>
        <dbReference type="EMBL" id="PPK63728.1"/>
    </source>
</evidence>
<gene>
    <name evidence="2" type="ORF">CLV40_12563</name>
</gene>
<evidence type="ECO:0000313" key="3">
    <source>
        <dbReference type="Proteomes" id="UP000239203"/>
    </source>
</evidence>
<dbReference type="AlphaFoldDB" id="A0A2S6GES5"/>
<sequence length="411" mass="43818">MTAAAFLDARPALRAGTELSPALIRGPVVVHLIRHPDGERSFEVGPKEHFLISRLDGTRTLAEIGAEYARRFERRLDPVGWTQLLRLLGARELLAGQGSAVAVDRSTRTEARSTVLRGKVLLVRDPDVFVGRVLRLLGPLLRPWVAVPLLLAAVAAQVVLATRVPELVADTGAVFGRPLDLVLVVVLLWFAVTAHEIGHGVVAHARGGRVGEIGLKWRLPVAIMYCRVDNYLFLLRRRDRVLAAAAGPAVNLVLLLPFVVAWCAQPTGSPTRQALSALLLLGSLQGLSNLVPLPPLDGYKMVSHALGMIDLAAESARFLGSLARRGRSVAHYPRASRGAYAAYGVGAVLVVGGLGVGLVVVSHLLWGQRIGALAVAVPVALLLFLLAGSITRWVRARRAGAARPSGPRGNG</sequence>
<reference evidence="2 3" key="1">
    <citation type="submission" date="2018-02" db="EMBL/GenBank/DDBJ databases">
        <title>Genomic Encyclopedia of Archaeal and Bacterial Type Strains, Phase II (KMG-II): from individual species to whole genera.</title>
        <authorList>
            <person name="Goeker M."/>
        </authorList>
    </citation>
    <scope>NUCLEOTIDE SEQUENCE [LARGE SCALE GENOMIC DNA]</scope>
    <source>
        <strain evidence="2 3">YU 961-1</strain>
    </source>
</reference>
<proteinExistence type="predicted"/>
<keyword evidence="1" id="KW-0812">Transmembrane</keyword>
<dbReference type="RefSeq" id="WP_181043842.1">
    <property type="nucleotide sequence ID" value="NZ_CP154825.1"/>
</dbReference>
<evidence type="ECO:0000256" key="1">
    <source>
        <dbReference type="SAM" id="Phobius"/>
    </source>
</evidence>
<feature type="transmembrane region" description="Helical" evidence="1">
    <location>
        <begin position="181"/>
        <end position="205"/>
    </location>
</feature>
<feature type="transmembrane region" description="Helical" evidence="1">
    <location>
        <begin position="340"/>
        <end position="366"/>
    </location>
</feature>
<keyword evidence="2" id="KW-0645">Protease</keyword>
<keyword evidence="1" id="KW-0472">Membrane</keyword>
<feature type="transmembrane region" description="Helical" evidence="1">
    <location>
        <begin position="372"/>
        <end position="394"/>
    </location>
</feature>
<feature type="transmembrane region" description="Helical" evidence="1">
    <location>
        <begin position="141"/>
        <end position="161"/>
    </location>
</feature>
<protein>
    <submittedName>
        <fullName evidence="2">Putative peptide zinc metalloprotease protein</fullName>
    </submittedName>
</protein>
<keyword evidence="2" id="KW-0378">Hydrolase</keyword>
<keyword evidence="3" id="KW-1185">Reference proteome</keyword>
<keyword evidence="2" id="KW-0482">Metalloprotease</keyword>
<dbReference type="EMBL" id="PTIX01000025">
    <property type="protein sequence ID" value="PPK63728.1"/>
    <property type="molecule type" value="Genomic_DNA"/>
</dbReference>
<feature type="transmembrane region" description="Helical" evidence="1">
    <location>
        <begin position="241"/>
        <end position="263"/>
    </location>
</feature>
<keyword evidence="1" id="KW-1133">Transmembrane helix</keyword>
<dbReference type="GO" id="GO:0008237">
    <property type="term" value="F:metallopeptidase activity"/>
    <property type="evidence" value="ECO:0007669"/>
    <property type="project" value="UniProtKB-KW"/>
</dbReference>
<organism evidence="2 3">
    <name type="scientific">Actinokineospora auranticolor</name>
    <dbReference type="NCBI Taxonomy" id="155976"/>
    <lineage>
        <taxon>Bacteria</taxon>
        <taxon>Bacillati</taxon>
        <taxon>Actinomycetota</taxon>
        <taxon>Actinomycetes</taxon>
        <taxon>Pseudonocardiales</taxon>
        <taxon>Pseudonocardiaceae</taxon>
        <taxon>Actinokineospora</taxon>
    </lineage>
</organism>
<dbReference type="Proteomes" id="UP000239203">
    <property type="component" value="Unassembled WGS sequence"/>
</dbReference>
<accession>A0A2S6GES5</accession>